<dbReference type="InterPro" id="IPR005467">
    <property type="entry name" value="His_kinase_dom"/>
</dbReference>
<evidence type="ECO:0000256" key="7">
    <source>
        <dbReference type="SAM" id="MobiDB-lite"/>
    </source>
</evidence>
<keyword evidence="8" id="KW-0812">Transmembrane</keyword>
<dbReference type="CDD" id="cd00156">
    <property type="entry name" value="REC"/>
    <property type="match status" value="1"/>
</dbReference>
<evidence type="ECO:0000313" key="12">
    <source>
        <dbReference type="Proteomes" id="UP000250079"/>
    </source>
</evidence>
<dbReference type="AlphaFoldDB" id="A0A2Z2NT35"/>
<dbReference type="Gene3D" id="3.40.50.2300">
    <property type="match status" value="1"/>
</dbReference>
<gene>
    <name evidence="11" type="primary">rcsC_4</name>
    <name evidence="11" type="ORF">IMCC3135_21785</name>
</gene>
<dbReference type="InterPro" id="IPR011006">
    <property type="entry name" value="CheY-like_superfamily"/>
</dbReference>
<evidence type="ECO:0000256" key="3">
    <source>
        <dbReference type="ARBA" id="ARBA00022553"/>
    </source>
</evidence>
<dbReference type="Gene3D" id="1.10.287.130">
    <property type="match status" value="1"/>
</dbReference>
<feature type="region of interest" description="Disordered" evidence="7">
    <location>
        <begin position="477"/>
        <end position="499"/>
    </location>
</feature>
<proteinExistence type="predicted"/>
<feature type="transmembrane region" description="Helical" evidence="8">
    <location>
        <begin position="79"/>
        <end position="98"/>
    </location>
</feature>
<dbReference type="KEGG" id="gai:IMCC3135_21785"/>
<dbReference type="SMART" id="SM00448">
    <property type="entry name" value="REC"/>
    <property type="match status" value="1"/>
</dbReference>
<keyword evidence="3 6" id="KW-0597">Phosphoprotein</keyword>
<dbReference type="PRINTS" id="PR00344">
    <property type="entry name" value="BCTRLSENSOR"/>
</dbReference>
<dbReference type="InterPro" id="IPR036890">
    <property type="entry name" value="HATPase_C_sf"/>
</dbReference>
<dbReference type="Pfam" id="PF00512">
    <property type="entry name" value="HisKA"/>
    <property type="match status" value="1"/>
</dbReference>
<evidence type="ECO:0000313" key="11">
    <source>
        <dbReference type="EMBL" id="ASJ74433.1"/>
    </source>
</evidence>
<dbReference type="InterPro" id="IPR036097">
    <property type="entry name" value="HisK_dim/P_sf"/>
</dbReference>
<feature type="transmembrane region" description="Helical" evidence="8">
    <location>
        <begin position="195"/>
        <end position="214"/>
    </location>
</feature>
<name>A0A2Z2NT35_9GAMM</name>
<dbReference type="InterPro" id="IPR003594">
    <property type="entry name" value="HATPase_dom"/>
</dbReference>
<accession>A0A2Z2NT35</accession>
<protein>
    <recommendedName>
        <fullName evidence="2">histidine kinase</fullName>
        <ecNumber evidence="2">2.7.13.3</ecNumber>
    </recommendedName>
</protein>
<evidence type="ECO:0000256" key="4">
    <source>
        <dbReference type="ARBA" id="ARBA00022679"/>
    </source>
</evidence>
<keyword evidence="4 11" id="KW-0808">Transferase</keyword>
<dbReference type="PROSITE" id="PS50109">
    <property type="entry name" value="HIS_KIN"/>
    <property type="match status" value="1"/>
</dbReference>
<dbReference type="PANTHER" id="PTHR43047:SF9">
    <property type="entry name" value="HISTIDINE KINASE"/>
    <property type="match status" value="1"/>
</dbReference>
<evidence type="ECO:0000259" key="10">
    <source>
        <dbReference type="PROSITE" id="PS50110"/>
    </source>
</evidence>
<dbReference type="EMBL" id="CP018632">
    <property type="protein sequence ID" value="ASJ74433.1"/>
    <property type="molecule type" value="Genomic_DNA"/>
</dbReference>
<feature type="transmembrane region" description="Helical" evidence="8">
    <location>
        <begin position="118"/>
        <end position="141"/>
    </location>
</feature>
<dbReference type="Proteomes" id="UP000250079">
    <property type="component" value="Chromosome"/>
</dbReference>
<feature type="compositionally biased region" description="Basic and acidic residues" evidence="7">
    <location>
        <begin position="482"/>
        <end position="499"/>
    </location>
</feature>
<dbReference type="PROSITE" id="PS50110">
    <property type="entry name" value="RESPONSE_REGULATORY"/>
    <property type="match status" value="1"/>
</dbReference>
<feature type="transmembrane region" description="Helical" evidence="8">
    <location>
        <begin position="56"/>
        <end position="73"/>
    </location>
</feature>
<evidence type="ECO:0000259" key="9">
    <source>
        <dbReference type="PROSITE" id="PS50109"/>
    </source>
</evidence>
<dbReference type="Pfam" id="PF02518">
    <property type="entry name" value="HATPase_c"/>
    <property type="match status" value="1"/>
</dbReference>
<feature type="modified residue" description="4-aspartylphosphate" evidence="6">
    <location>
        <position position="562"/>
    </location>
</feature>
<dbReference type="InterPro" id="IPR004358">
    <property type="entry name" value="Sig_transdc_His_kin-like_C"/>
</dbReference>
<dbReference type="InterPro" id="IPR001789">
    <property type="entry name" value="Sig_transdc_resp-reg_receiver"/>
</dbReference>
<keyword evidence="5 11" id="KW-0418">Kinase</keyword>
<dbReference type="SMART" id="SM00388">
    <property type="entry name" value="HisKA"/>
    <property type="match status" value="1"/>
</dbReference>
<dbReference type="SUPFAM" id="SSF52172">
    <property type="entry name" value="CheY-like"/>
    <property type="match status" value="1"/>
</dbReference>
<keyword evidence="8" id="KW-0472">Membrane</keyword>
<dbReference type="GO" id="GO:0009927">
    <property type="term" value="F:histidine phosphotransfer kinase activity"/>
    <property type="evidence" value="ECO:0007669"/>
    <property type="project" value="TreeGrafter"/>
</dbReference>
<dbReference type="PANTHER" id="PTHR43047">
    <property type="entry name" value="TWO-COMPONENT HISTIDINE PROTEIN KINASE"/>
    <property type="match status" value="1"/>
</dbReference>
<sequence>MTGVCAYADRERGMRGESGNRSWIATIASSYRDYRTVPLNDWEHMLIRDVLVHSKYYAISVFAILGVGIYAVRGHVPTLWLVWFLVACVIEGAIKVYVGEKYKRLSQSKQCAPCWRLVFDAGSVYSGVIYGLASLAVFYPMPDQNRLLLIGAFCSLVCILSAVTVFFPPVSRFMLSSLVTPMVVMLVYSGGKDLWLLALIIVITVLSIELLGRLTQNRYRHIARLNLENKALVESLSLQQSFAQKAQARAEQAVIDKSRFLATASHDLRQPLHALGLFHHALRQKSENETNQKLFESIEKSTVALNNMFNSLLDVSRLDANVVKPEYEAVSLESIFELLSLEFSPVASEKGLYCVCDYPNEIIYTDRTLFARILRNLISNAIKFTETGGVSIIVRRESAGLSILVSDTGHGIPDSERQKVFSEFYQLMEGDSQRASGVGLGLSIVHRLSALLDIDIKLDVAKGGGTEVRLLMATGVESCDSSPERESNSSDPGDSRAFESVKTEENLLRRCIVFIDDDVAIRDAMQSMLTQWGCIAVCVRDAEEGLQRLFSLALEPDAVVCDLHLANGCSGLDAIQLLREVLEQAMPAMLVSGASGADELHEIERAGFHCLTKPVSPENLKEAILDMLREQKADEVATVPVA</sequence>
<dbReference type="EC" id="2.7.13.3" evidence="2"/>
<dbReference type="Gene3D" id="3.30.565.10">
    <property type="entry name" value="Histidine kinase-like ATPase, C-terminal domain"/>
    <property type="match status" value="1"/>
</dbReference>
<dbReference type="CDD" id="cd00082">
    <property type="entry name" value="HisKA"/>
    <property type="match status" value="1"/>
</dbReference>
<dbReference type="OrthoDB" id="7051659at2"/>
<feature type="domain" description="Histidine kinase" evidence="9">
    <location>
        <begin position="263"/>
        <end position="476"/>
    </location>
</feature>
<dbReference type="Pfam" id="PF00072">
    <property type="entry name" value="Response_reg"/>
    <property type="match status" value="1"/>
</dbReference>
<dbReference type="SUPFAM" id="SSF47384">
    <property type="entry name" value="Homodimeric domain of signal transducing histidine kinase"/>
    <property type="match status" value="1"/>
</dbReference>
<evidence type="ECO:0000256" key="6">
    <source>
        <dbReference type="PROSITE-ProRule" id="PRU00169"/>
    </source>
</evidence>
<dbReference type="InterPro" id="IPR003661">
    <property type="entry name" value="HisK_dim/P_dom"/>
</dbReference>
<reference evidence="11 12" key="1">
    <citation type="submission" date="2016-12" db="EMBL/GenBank/DDBJ databases">
        <authorList>
            <person name="Song W.-J."/>
            <person name="Kurnit D.M."/>
        </authorList>
    </citation>
    <scope>NUCLEOTIDE SEQUENCE [LARGE SCALE GENOMIC DNA]</scope>
    <source>
        <strain evidence="11 12">IMCC3135</strain>
    </source>
</reference>
<evidence type="ECO:0000256" key="8">
    <source>
        <dbReference type="SAM" id="Phobius"/>
    </source>
</evidence>
<keyword evidence="12" id="KW-1185">Reference proteome</keyword>
<feature type="transmembrane region" description="Helical" evidence="8">
    <location>
        <begin position="147"/>
        <end position="166"/>
    </location>
</feature>
<evidence type="ECO:0000256" key="5">
    <source>
        <dbReference type="ARBA" id="ARBA00022777"/>
    </source>
</evidence>
<comment type="catalytic activity">
    <reaction evidence="1">
        <text>ATP + protein L-histidine = ADP + protein N-phospho-L-histidine.</text>
        <dbReference type="EC" id="2.7.13.3"/>
    </reaction>
</comment>
<evidence type="ECO:0000256" key="1">
    <source>
        <dbReference type="ARBA" id="ARBA00000085"/>
    </source>
</evidence>
<dbReference type="GO" id="GO:0005886">
    <property type="term" value="C:plasma membrane"/>
    <property type="evidence" value="ECO:0007669"/>
    <property type="project" value="TreeGrafter"/>
</dbReference>
<dbReference type="SUPFAM" id="SSF55874">
    <property type="entry name" value="ATPase domain of HSP90 chaperone/DNA topoisomerase II/histidine kinase"/>
    <property type="match status" value="1"/>
</dbReference>
<feature type="domain" description="Response regulatory" evidence="10">
    <location>
        <begin position="511"/>
        <end position="628"/>
    </location>
</feature>
<dbReference type="SMART" id="SM00387">
    <property type="entry name" value="HATPase_c"/>
    <property type="match status" value="1"/>
</dbReference>
<evidence type="ECO:0000256" key="2">
    <source>
        <dbReference type="ARBA" id="ARBA00012438"/>
    </source>
</evidence>
<organism evidence="11 12">
    <name type="scientific">Granulosicoccus antarcticus IMCC3135</name>
    <dbReference type="NCBI Taxonomy" id="1192854"/>
    <lineage>
        <taxon>Bacteria</taxon>
        <taxon>Pseudomonadati</taxon>
        <taxon>Pseudomonadota</taxon>
        <taxon>Gammaproteobacteria</taxon>
        <taxon>Chromatiales</taxon>
        <taxon>Granulosicoccaceae</taxon>
        <taxon>Granulosicoccus</taxon>
    </lineage>
</organism>
<keyword evidence="8" id="KW-1133">Transmembrane helix</keyword>
<dbReference type="GO" id="GO:0000155">
    <property type="term" value="F:phosphorelay sensor kinase activity"/>
    <property type="evidence" value="ECO:0007669"/>
    <property type="project" value="InterPro"/>
</dbReference>